<comment type="subcellular location">
    <subcellularLocation>
        <location evidence="1">Cell membrane</location>
        <topology evidence="1">Multi-pass membrane protein</topology>
    </subcellularLocation>
</comment>
<evidence type="ECO:0000256" key="5">
    <source>
        <dbReference type="ARBA" id="ARBA00022692"/>
    </source>
</evidence>
<dbReference type="InterPro" id="IPR002293">
    <property type="entry name" value="AA/rel_permease1"/>
</dbReference>
<evidence type="ECO:0000256" key="7">
    <source>
        <dbReference type="ARBA" id="ARBA00023136"/>
    </source>
</evidence>
<feature type="transmembrane region" description="Helical" evidence="9">
    <location>
        <begin position="354"/>
        <end position="373"/>
    </location>
</feature>
<keyword evidence="4" id="KW-1003">Cell membrane</keyword>
<keyword evidence="6 9" id="KW-1133">Transmembrane helix</keyword>
<evidence type="ECO:0000313" key="11">
    <source>
        <dbReference type="Proteomes" id="UP000747542"/>
    </source>
</evidence>
<keyword evidence="5 9" id="KW-0812">Transmembrane</keyword>
<evidence type="ECO:0000256" key="4">
    <source>
        <dbReference type="ARBA" id="ARBA00022475"/>
    </source>
</evidence>
<dbReference type="Proteomes" id="UP000747542">
    <property type="component" value="Unassembled WGS sequence"/>
</dbReference>
<dbReference type="GO" id="GO:0015179">
    <property type="term" value="F:L-amino acid transmembrane transporter activity"/>
    <property type="evidence" value="ECO:0007669"/>
    <property type="project" value="TreeGrafter"/>
</dbReference>
<feature type="transmembrane region" description="Helical" evidence="9">
    <location>
        <begin position="312"/>
        <end position="334"/>
    </location>
</feature>
<dbReference type="EMBL" id="JAHLQT010015988">
    <property type="protein sequence ID" value="KAG7169545.1"/>
    <property type="molecule type" value="Genomic_DNA"/>
</dbReference>
<dbReference type="PIRSF" id="PIRSF006060">
    <property type="entry name" value="AA_transporter"/>
    <property type="match status" value="1"/>
</dbReference>
<evidence type="ECO:0000256" key="6">
    <source>
        <dbReference type="ARBA" id="ARBA00022989"/>
    </source>
</evidence>
<feature type="transmembrane region" description="Helical" evidence="9">
    <location>
        <begin position="532"/>
        <end position="550"/>
    </location>
</feature>
<organism evidence="10 11">
    <name type="scientific">Homarus americanus</name>
    <name type="common">American lobster</name>
    <dbReference type="NCBI Taxonomy" id="6706"/>
    <lineage>
        <taxon>Eukaryota</taxon>
        <taxon>Metazoa</taxon>
        <taxon>Ecdysozoa</taxon>
        <taxon>Arthropoda</taxon>
        <taxon>Crustacea</taxon>
        <taxon>Multicrustacea</taxon>
        <taxon>Malacostraca</taxon>
        <taxon>Eumalacostraca</taxon>
        <taxon>Eucarida</taxon>
        <taxon>Decapoda</taxon>
        <taxon>Pleocyemata</taxon>
        <taxon>Astacidea</taxon>
        <taxon>Nephropoidea</taxon>
        <taxon>Nephropidae</taxon>
        <taxon>Homarus</taxon>
    </lineage>
</organism>
<feature type="compositionally biased region" description="Low complexity" evidence="8">
    <location>
        <begin position="19"/>
        <end position="28"/>
    </location>
</feature>
<gene>
    <name evidence="10" type="primary">Slc7a6-L10</name>
    <name evidence="10" type="ORF">Hamer_G022035</name>
</gene>
<feature type="region of interest" description="Disordered" evidence="8">
    <location>
        <begin position="1"/>
        <end position="40"/>
    </location>
</feature>
<evidence type="ECO:0000256" key="8">
    <source>
        <dbReference type="SAM" id="MobiDB-lite"/>
    </source>
</evidence>
<comment type="similarity">
    <text evidence="2">Belongs to the amino acid-polyamine-organocation (APC) superfamily. L-type amino acid transporter (LAT) (TC 2.A.3.8) family.</text>
</comment>
<feature type="transmembrane region" description="Helical" evidence="9">
    <location>
        <begin position="80"/>
        <end position="102"/>
    </location>
</feature>
<feature type="transmembrane region" description="Helical" evidence="9">
    <location>
        <begin position="470"/>
        <end position="493"/>
    </location>
</feature>
<dbReference type="InterPro" id="IPR050598">
    <property type="entry name" value="AminoAcid_Transporter"/>
</dbReference>
<keyword evidence="3" id="KW-0813">Transport</keyword>
<dbReference type="Gene3D" id="1.20.1740.10">
    <property type="entry name" value="Amino acid/polyamine transporter I"/>
    <property type="match status" value="2"/>
</dbReference>
<dbReference type="AlphaFoldDB" id="A0A8J5K479"/>
<evidence type="ECO:0000256" key="2">
    <source>
        <dbReference type="ARBA" id="ARBA00007040"/>
    </source>
</evidence>
<feature type="transmembrane region" description="Helical" evidence="9">
    <location>
        <begin position="505"/>
        <end position="526"/>
    </location>
</feature>
<reference evidence="10" key="1">
    <citation type="journal article" date="2021" name="Sci. Adv.">
        <title>The American lobster genome reveals insights on longevity, neural, and immune adaptations.</title>
        <authorList>
            <person name="Polinski J.M."/>
            <person name="Zimin A.V."/>
            <person name="Clark K.F."/>
            <person name="Kohn A.B."/>
            <person name="Sadowski N."/>
            <person name="Timp W."/>
            <person name="Ptitsyn A."/>
            <person name="Khanna P."/>
            <person name="Romanova D.Y."/>
            <person name="Williams P."/>
            <person name="Greenwood S.J."/>
            <person name="Moroz L.L."/>
            <person name="Walt D.R."/>
            <person name="Bodnar A.G."/>
        </authorList>
    </citation>
    <scope>NUCLEOTIDE SEQUENCE</scope>
    <source>
        <strain evidence="10">GMGI-L3</strain>
    </source>
</reference>
<accession>A0A8J5K479</accession>
<evidence type="ECO:0000313" key="10">
    <source>
        <dbReference type="EMBL" id="KAG7169545.1"/>
    </source>
</evidence>
<feature type="transmembrane region" description="Helical" evidence="9">
    <location>
        <begin position="275"/>
        <end position="296"/>
    </location>
</feature>
<feature type="transmembrane region" description="Helical" evidence="9">
    <location>
        <begin position="48"/>
        <end position="68"/>
    </location>
</feature>
<evidence type="ECO:0000256" key="9">
    <source>
        <dbReference type="SAM" id="Phobius"/>
    </source>
</evidence>
<dbReference type="FunFam" id="1.20.1740.10:FF:000003">
    <property type="entry name" value="Y+L amino acid transporter 1 isoform X1"/>
    <property type="match status" value="1"/>
</dbReference>
<feature type="transmembrane region" description="Helical" evidence="9">
    <location>
        <begin position="445"/>
        <end position="464"/>
    </location>
</feature>
<sequence>MATLQDASNASPAEVAPLASGNTNNGSEAGEEAGDSSSDSGFKLKKELGLMDGVGIIVGIIIGSGIFVSPKGVLEYSGSVGVALVVWAVSGLLSTVGALCYAELVTILDELVTNLDYLVTILDDLVTIVGDLVTILNDVMTILNDRVTIVDDLVTILDDLVTILDDLVTILDDLVTILDDLVTIAGLVTKWRGLHIHEAFGPLPAFLYLWVALVIIMPTGNTVIALTFANYILHPSSHCEAPPDIPVRLIAAVVICFLTWVNCTNVKWATKVQDVFTAAKVLALLIIIVAGVYHLASGNLENYQKPFENTNWDLAFCATAFYQGLFSFAGWNYLNFVVEELKNPYRNLPKAIMISMPLVTIIYFLANVAYFAVLTPSEMLASSAVAVSFGNRMLGVMTWTMPFFVACSTFGSLNGGIFASSRLFFVGARQGHLPQILALINIKNYTPVPSLVFLGFMTAFMLITSDMQALINYISFTESLFILMSIAALLWLRYKEPNRQRPIKVWIGFPILFFVICLFLVVLPIVQRPIELGVAIGIISIGVPVYYFAIHREEKSKWFIRLMDKAFYVSQMLCISLPEEKHE</sequence>
<dbReference type="GO" id="GO:0005886">
    <property type="term" value="C:plasma membrane"/>
    <property type="evidence" value="ECO:0007669"/>
    <property type="project" value="UniProtKB-SubCell"/>
</dbReference>
<comment type="caution">
    <text evidence="10">The sequence shown here is derived from an EMBL/GenBank/DDBJ whole genome shotgun (WGS) entry which is preliminary data.</text>
</comment>
<feature type="transmembrane region" description="Helical" evidence="9">
    <location>
        <begin position="207"/>
        <end position="233"/>
    </location>
</feature>
<dbReference type="PANTHER" id="PTHR11785:SF240">
    <property type="entry name" value="LD25378P"/>
    <property type="match status" value="1"/>
</dbReference>
<keyword evidence="7 9" id="KW-0472">Membrane</keyword>
<dbReference type="Pfam" id="PF13520">
    <property type="entry name" value="AA_permease_2"/>
    <property type="match status" value="1"/>
</dbReference>
<proteinExistence type="inferred from homology"/>
<dbReference type="PANTHER" id="PTHR11785">
    <property type="entry name" value="AMINO ACID TRANSPORTER"/>
    <property type="match status" value="1"/>
</dbReference>
<evidence type="ECO:0000256" key="1">
    <source>
        <dbReference type="ARBA" id="ARBA00004651"/>
    </source>
</evidence>
<name>A0A8J5K479_HOMAM</name>
<feature type="transmembrane region" description="Helical" evidence="9">
    <location>
        <begin position="403"/>
        <end position="425"/>
    </location>
</feature>
<keyword evidence="11" id="KW-1185">Reference proteome</keyword>
<feature type="compositionally biased region" description="Polar residues" evidence="8">
    <location>
        <begin position="1"/>
        <end position="11"/>
    </location>
</feature>
<feature type="transmembrane region" description="Helical" evidence="9">
    <location>
        <begin position="245"/>
        <end position="263"/>
    </location>
</feature>
<protein>
    <submittedName>
        <fullName evidence="10">Y+L amino acid transporter 2-like 10</fullName>
    </submittedName>
</protein>
<evidence type="ECO:0000256" key="3">
    <source>
        <dbReference type="ARBA" id="ARBA00022448"/>
    </source>
</evidence>